<dbReference type="SMART" id="SM00165">
    <property type="entry name" value="UBA"/>
    <property type="match status" value="1"/>
</dbReference>
<dbReference type="InterPro" id="IPR015496">
    <property type="entry name" value="Ubiquilin"/>
</dbReference>
<dbReference type="Gene3D" id="3.10.20.90">
    <property type="entry name" value="Phosphatidylinositol 3-kinase Catalytic Subunit, Chain A, domain 1"/>
    <property type="match status" value="1"/>
</dbReference>
<feature type="region of interest" description="Disordered" evidence="1">
    <location>
        <begin position="80"/>
        <end position="110"/>
    </location>
</feature>
<dbReference type="RefSeq" id="XP_011129612.1">
    <property type="nucleotide sequence ID" value="XM_011131310.1"/>
</dbReference>
<dbReference type="PROSITE" id="PS50053">
    <property type="entry name" value="UBIQUITIN_2"/>
    <property type="match status" value="1"/>
</dbReference>
<dbReference type="AlphaFoldDB" id="A0A023B9W9"/>
<sequence>MKVEFKLLGGKSTHADVGAADTVPQVKEAVCPMLDLDPASVTLVYKGKLAKDADTMETLKVTENTCIHLVTRAKSGAAAKAGAGSSPAPAAASAPASGASPAAGGSNPAAGAAPGGPNLFSGMGGFPGGGLEGLEGLGGGMPSPQAIVQMMQNPQVQQAMQSLMSNPQLLTQMIQSNPLLRQMSQSNPMLNSMLQDPEMLRNIYSPENLANVGNMMRQGAAGAPGGGLDFASLLGGLGGQGGGQGGGMPDLASMEEQLRNLMGGGSGPVNAAPVSNPEEAFTSQLKQLEDMGFLDKQANVSALQATGGDVNAAINMLLERGFGN</sequence>
<dbReference type="VEuPathDB" id="CryptoDB:GNI_046510"/>
<dbReference type="Pfam" id="PF00627">
    <property type="entry name" value="UBA"/>
    <property type="match status" value="1"/>
</dbReference>
<evidence type="ECO:0000313" key="4">
    <source>
        <dbReference type="EMBL" id="EZG75428.1"/>
    </source>
</evidence>
<dbReference type="EMBL" id="AFNH02000357">
    <property type="protein sequence ID" value="EZG75428.1"/>
    <property type="molecule type" value="Genomic_DNA"/>
</dbReference>
<comment type="caution">
    <text evidence="4">The sequence shown here is derived from an EMBL/GenBank/DDBJ whole genome shotgun (WGS) entry which is preliminary data.</text>
</comment>
<dbReference type="Pfam" id="PF00240">
    <property type="entry name" value="ubiquitin"/>
    <property type="match status" value="1"/>
</dbReference>
<dbReference type="PANTHER" id="PTHR10677">
    <property type="entry name" value="UBIQUILIN"/>
    <property type="match status" value="1"/>
</dbReference>
<keyword evidence="5" id="KW-1185">Reference proteome</keyword>
<dbReference type="InterPro" id="IPR000626">
    <property type="entry name" value="Ubiquitin-like_dom"/>
</dbReference>
<feature type="domain" description="UBA" evidence="2">
    <location>
        <begin position="275"/>
        <end position="320"/>
    </location>
</feature>
<dbReference type="Pfam" id="PF23195">
    <property type="entry name" value="UBQLN1"/>
    <property type="match status" value="1"/>
</dbReference>
<dbReference type="InterPro" id="IPR015940">
    <property type="entry name" value="UBA"/>
</dbReference>
<dbReference type="GO" id="GO:0006511">
    <property type="term" value="P:ubiquitin-dependent protein catabolic process"/>
    <property type="evidence" value="ECO:0007669"/>
    <property type="project" value="TreeGrafter"/>
</dbReference>
<dbReference type="SUPFAM" id="SSF54236">
    <property type="entry name" value="Ubiquitin-like"/>
    <property type="match status" value="1"/>
</dbReference>
<dbReference type="OrthoDB" id="267397at2759"/>
<dbReference type="SMART" id="SM00213">
    <property type="entry name" value="UBQ"/>
    <property type="match status" value="1"/>
</dbReference>
<dbReference type="InterPro" id="IPR006636">
    <property type="entry name" value="STI1_HS-bd"/>
</dbReference>
<dbReference type="GO" id="GO:0005829">
    <property type="term" value="C:cytosol"/>
    <property type="evidence" value="ECO:0007669"/>
    <property type="project" value="TreeGrafter"/>
</dbReference>
<evidence type="ECO:0000259" key="2">
    <source>
        <dbReference type="PROSITE" id="PS50030"/>
    </source>
</evidence>
<dbReference type="SMART" id="SM00727">
    <property type="entry name" value="STI1"/>
    <property type="match status" value="2"/>
</dbReference>
<dbReference type="CDD" id="cd14399">
    <property type="entry name" value="UBA_PLICs"/>
    <property type="match status" value="1"/>
</dbReference>
<dbReference type="Gene3D" id="1.10.8.10">
    <property type="entry name" value="DNA helicase RuvA subunit, C-terminal domain"/>
    <property type="match status" value="1"/>
</dbReference>
<name>A0A023B9W9_GRENI</name>
<protein>
    <submittedName>
        <fullName evidence="4">Ubiquitin family protein</fullName>
    </submittedName>
</protein>
<proteinExistence type="predicted"/>
<reference evidence="4" key="1">
    <citation type="submission" date="2013-12" db="EMBL/GenBank/DDBJ databases">
        <authorList>
            <person name="Omoto C.K."/>
            <person name="Sibley D."/>
            <person name="Venepally P."/>
            <person name="Hadjithomas M."/>
            <person name="Karamycheva S."/>
            <person name="Brunk B."/>
            <person name="Roos D."/>
            <person name="Caler E."/>
            <person name="Lorenzi H."/>
        </authorList>
    </citation>
    <scope>NUCLEOTIDE SEQUENCE</scope>
</reference>
<accession>A0A023B9W9</accession>
<dbReference type="InterPro" id="IPR029071">
    <property type="entry name" value="Ubiquitin-like_domsf"/>
</dbReference>
<dbReference type="SUPFAM" id="SSF46934">
    <property type="entry name" value="UBA-like"/>
    <property type="match status" value="1"/>
</dbReference>
<evidence type="ECO:0000259" key="3">
    <source>
        <dbReference type="PROSITE" id="PS50053"/>
    </source>
</evidence>
<dbReference type="eggNOG" id="KOG0010">
    <property type="taxonomic scope" value="Eukaryota"/>
</dbReference>
<evidence type="ECO:0000256" key="1">
    <source>
        <dbReference type="SAM" id="MobiDB-lite"/>
    </source>
</evidence>
<dbReference type="PROSITE" id="PS50030">
    <property type="entry name" value="UBA"/>
    <property type="match status" value="1"/>
</dbReference>
<dbReference type="Proteomes" id="UP000019763">
    <property type="component" value="Unassembled WGS sequence"/>
</dbReference>
<evidence type="ECO:0000313" key="5">
    <source>
        <dbReference type="Proteomes" id="UP000019763"/>
    </source>
</evidence>
<feature type="domain" description="Ubiquitin-like" evidence="3">
    <location>
        <begin position="1"/>
        <end position="76"/>
    </location>
</feature>
<dbReference type="OMA" id="KCAEHVD"/>
<gene>
    <name evidence="4" type="ORF">GNI_046510</name>
</gene>
<dbReference type="GeneID" id="22911734"/>
<dbReference type="GO" id="GO:0031593">
    <property type="term" value="F:polyubiquitin modification-dependent protein binding"/>
    <property type="evidence" value="ECO:0007669"/>
    <property type="project" value="TreeGrafter"/>
</dbReference>
<dbReference type="PANTHER" id="PTHR10677:SF3">
    <property type="entry name" value="FI07626P-RELATED"/>
    <property type="match status" value="1"/>
</dbReference>
<dbReference type="InterPro" id="IPR009060">
    <property type="entry name" value="UBA-like_sf"/>
</dbReference>
<organism evidence="4 5">
    <name type="scientific">Gregarina niphandrodes</name>
    <name type="common">Septate eugregarine</name>
    <dbReference type="NCBI Taxonomy" id="110365"/>
    <lineage>
        <taxon>Eukaryota</taxon>
        <taxon>Sar</taxon>
        <taxon>Alveolata</taxon>
        <taxon>Apicomplexa</taxon>
        <taxon>Conoidasida</taxon>
        <taxon>Gregarinasina</taxon>
        <taxon>Eugregarinorida</taxon>
        <taxon>Gregarinidae</taxon>
        <taxon>Gregarina</taxon>
    </lineage>
</organism>